<keyword evidence="2" id="KW-0813">Transport</keyword>
<keyword evidence="3" id="KW-0509">mRNA transport</keyword>
<evidence type="ECO:0000256" key="8">
    <source>
        <dbReference type="SAM" id="MobiDB-lite"/>
    </source>
</evidence>
<gene>
    <name evidence="9" type="ORF">PV10_05223</name>
</gene>
<evidence type="ECO:0000256" key="2">
    <source>
        <dbReference type="ARBA" id="ARBA00022448"/>
    </source>
</evidence>
<protein>
    <submittedName>
        <fullName evidence="9">Uncharacterized protein</fullName>
    </submittedName>
</protein>
<dbReference type="GO" id="GO:0015031">
    <property type="term" value="P:protein transport"/>
    <property type="evidence" value="ECO:0007669"/>
    <property type="project" value="UniProtKB-KW"/>
</dbReference>
<dbReference type="GO" id="GO:0008139">
    <property type="term" value="F:nuclear localization sequence binding"/>
    <property type="evidence" value="ECO:0007669"/>
    <property type="project" value="InterPro"/>
</dbReference>
<dbReference type="Pfam" id="PF21121">
    <property type="entry name" value="Nup49_C"/>
    <property type="match status" value="1"/>
</dbReference>
<keyword evidence="6" id="KW-0906">Nuclear pore complex</keyword>
<dbReference type="GO" id="GO:0005643">
    <property type="term" value="C:nuclear pore"/>
    <property type="evidence" value="ECO:0007669"/>
    <property type="project" value="UniProtKB-SubCell"/>
</dbReference>
<evidence type="ECO:0000256" key="4">
    <source>
        <dbReference type="ARBA" id="ARBA00022927"/>
    </source>
</evidence>
<dbReference type="OMA" id="QGPKSLI"/>
<dbReference type="GeneID" id="27323068"/>
<dbReference type="OrthoDB" id="2538017at2759"/>
<comment type="subcellular location">
    <subcellularLocation>
        <location evidence="1">Nucleus</location>
        <location evidence="1">Nuclear pore complex</location>
    </subcellularLocation>
</comment>
<evidence type="ECO:0000256" key="3">
    <source>
        <dbReference type="ARBA" id="ARBA00022816"/>
    </source>
</evidence>
<evidence type="ECO:0000256" key="6">
    <source>
        <dbReference type="ARBA" id="ARBA00023132"/>
    </source>
</evidence>
<keyword evidence="7" id="KW-0539">Nucleus</keyword>
<accession>A0A0D1Y0Q5</accession>
<keyword evidence="10" id="KW-1185">Reference proteome</keyword>
<keyword evidence="5" id="KW-0811">Translocation</keyword>
<organism evidence="9 10">
    <name type="scientific">Exophiala mesophila</name>
    <name type="common">Black yeast-like fungus</name>
    <dbReference type="NCBI Taxonomy" id="212818"/>
    <lineage>
        <taxon>Eukaryota</taxon>
        <taxon>Fungi</taxon>
        <taxon>Dikarya</taxon>
        <taxon>Ascomycota</taxon>
        <taxon>Pezizomycotina</taxon>
        <taxon>Eurotiomycetes</taxon>
        <taxon>Chaetothyriomycetidae</taxon>
        <taxon>Chaetothyriales</taxon>
        <taxon>Herpotrichiellaceae</taxon>
        <taxon>Exophiala</taxon>
    </lineage>
</organism>
<dbReference type="VEuPathDB" id="FungiDB:PV10_05223"/>
<evidence type="ECO:0000256" key="7">
    <source>
        <dbReference type="ARBA" id="ARBA00023242"/>
    </source>
</evidence>
<dbReference type="AlphaFoldDB" id="A0A0D1Y0Q5"/>
<evidence type="ECO:0000256" key="5">
    <source>
        <dbReference type="ARBA" id="ARBA00023010"/>
    </source>
</evidence>
<dbReference type="Proteomes" id="UP000054302">
    <property type="component" value="Unassembled WGS sequence"/>
</dbReference>
<dbReference type="GO" id="GO:0051028">
    <property type="term" value="P:mRNA transport"/>
    <property type="evidence" value="ECO:0007669"/>
    <property type="project" value="UniProtKB-KW"/>
</dbReference>
<dbReference type="STRING" id="212818.A0A0D1Y0Q5"/>
<evidence type="ECO:0000256" key="1">
    <source>
        <dbReference type="ARBA" id="ARBA00004567"/>
    </source>
</evidence>
<reference evidence="9 10" key="1">
    <citation type="submission" date="2015-01" db="EMBL/GenBank/DDBJ databases">
        <title>The Genome Sequence of Exophiala mesophila CBS40295.</title>
        <authorList>
            <consortium name="The Broad Institute Genomics Platform"/>
            <person name="Cuomo C."/>
            <person name="de Hoog S."/>
            <person name="Gorbushina A."/>
            <person name="Stielow B."/>
            <person name="Teixiera M."/>
            <person name="Abouelleil A."/>
            <person name="Chapman S.B."/>
            <person name="Priest M."/>
            <person name="Young S.K."/>
            <person name="Wortman J."/>
            <person name="Nusbaum C."/>
            <person name="Birren B."/>
        </authorList>
    </citation>
    <scope>NUCLEOTIDE SEQUENCE [LARGE SCALE GENOMIC DNA]</scope>
    <source>
        <strain evidence="9 10">CBS 40295</strain>
    </source>
</reference>
<dbReference type="GO" id="GO:0017056">
    <property type="term" value="F:structural constituent of nuclear pore"/>
    <property type="evidence" value="ECO:0007669"/>
    <property type="project" value="InterPro"/>
</dbReference>
<dbReference type="RefSeq" id="XP_016225640.1">
    <property type="nucleotide sequence ID" value="XM_016369852.1"/>
</dbReference>
<dbReference type="EMBL" id="KN847522">
    <property type="protein sequence ID" value="KIV94066.1"/>
    <property type="molecule type" value="Genomic_DNA"/>
</dbReference>
<dbReference type="InterPro" id="IPR024882">
    <property type="entry name" value="NUP58/p45/49"/>
</dbReference>
<name>A0A0D1Y0Q5_EXOME</name>
<evidence type="ECO:0000313" key="9">
    <source>
        <dbReference type="EMBL" id="KIV94066.1"/>
    </source>
</evidence>
<dbReference type="PANTHER" id="PTHR13437">
    <property type="entry name" value="NUCLEOPORIN P58/P45 NUCLEOPORIN-LIKE PROTEIN 1"/>
    <property type="match status" value="1"/>
</dbReference>
<keyword evidence="4" id="KW-0653">Protein transport</keyword>
<proteinExistence type="predicted"/>
<evidence type="ECO:0000313" key="10">
    <source>
        <dbReference type="Proteomes" id="UP000054302"/>
    </source>
</evidence>
<dbReference type="HOGENOM" id="CLU_045006_0_0_1"/>
<feature type="region of interest" description="Disordered" evidence="8">
    <location>
        <begin position="14"/>
        <end position="58"/>
    </location>
</feature>
<sequence>MAFNFGTSTAKPTLNLSGLGANNTNTTQNNPNTNNTTSLFSQTTTQPSNTSTLGASTAAPSQAQIDITHLRSTTKFDQLTPDLQKEIEAVDTLILNQIKLASEVSDLLPTVIGAGQTLPVGVDFVNQKLEEVEAGLGNDAEAIIAARDGAMKKAELEAKCVFRVVDRLKMPRQYQVSHTQNESLNGTNIYGASGLSGWWNNPQTLRGSVRATHTKGDTIQLPGDDAEEATQGPKSLIELFNTRSEEMRQSIKENRDLLSEIEYYVQGLEGKVIGKERELNERLNYGDRTGATFNEKDQKIQQLRYVFGEVQRSLYDVADRVGATREAVAELPLSRS</sequence>
<feature type="compositionally biased region" description="Low complexity" evidence="8">
    <location>
        <begin position="22"/>
        <end position="52"/>
    </location>
</feature>
<dbReference type="PANTHER" id="PTHR13437:SF2">
    <property type="entry name" value="NUCLEOPORIN P58_P45"/>
    <property type="match status" value="1"/>
</dbReference>